<keyword evidence="5" id="KW-0808">Transferase</keyword>
<feature type="domain" description="Carboxyltransferase" evidence="4">
    <location>
        <begin position="9"/>
        <end position="211"/>
    </location>
</feature>
<dbReference type="Pfam" id="PF02682">
    <property type="entry name" value="CT_C_D"/>
    <property type="match status" value="1"/>
</dbReference>
<evidence type="ECO:0000259" key="4">
    <source>
        <dbReference type="SMART" id="SM00796"/>
    </source>
</evidence>
<dbReference type="SMART" id="SM00796">
    <property type="entry name" value="AHS1"/>
    <property type="match status" value="1"/>
</dbReference>
<keyword evidence="2" id="KW-0378">Hydrolase</keyword>
<evidence type="ECO:0000313" key="5">
    <source>
        <dbReference type="EMBL" id="RNE67314.1"/>
    </source>
</evidence>
<dbReference type="AlphaFoldDB" id="A0A3M8LRE2"/>
<evidence type="ECO:0000256" key="2">
    <source>
        <dbReference type="ARBA" id="ARBA00022801"/>
    </source>
</evidence>
<dbReference type="InterPro" id="IPR010016">
    <property type="entry name" value="PxpB"/>
</dbReference>
<dbReference type="EMBL" id="RDSR01000001">
    <property type="protein sequence ID" value="RNE67314.1"/>
    <property type="molecule type" value="Genomic_DNA"/>
</dbReference>
<organism evidence="5 6">
    <name type="scientific">Cryobacterium tepidiphilum</name>
    <dbReference type="NCBI Taxonomy" id="2486026"/>
    <lineage>
        <taxon>Bacteria</taxon>
        <taxon>Bacillati</taxon>
        <taxon>Actinomycetota</taxon>
        <taxon>Actinomycetes</taxon>
        <taxon>Micrococcales</taxon>
        <taxon>Microbacteriaceae</taxon>
        <taxon>Cryobacterium</taxon>
    </lineage>
</organism>
<dbReference type="Proteomes" id="UP000279859">
    <property type="component" value="Unassembled WGS sequence"/>
</dbReference>
<evidence type="ECO:0000256" key="3">
    <source>
        <dbReference type="ARBA" id="ARBA00022840"/>
    </source>
</evidence>
<dbReference type="PANTHER" id="PTHR34698">
    <property type="entry name" value="5-OXOPROLINASE SUBUNIT B"/>
    <property type="match status" value="1"/>
</dbReference>
<dbReference type="SUPFAM" id="SSF50891">
    <property type="entry name" value="Cyclophilin-like"/>
    <property type="match status" value="1"/>
</dbReference>
<dbReference type="RefSeq" id="WP_123044346.1">
    <property type="nucleotide sequence ID" value="NZ_RDSR01000001.1"/>
</dbReference>
<dbReference type="SUPFAM" id="SSF160467">
    <property type="entry name" value="PH0987 N-terminal domain-like"/>
    <property type="match status" value="1"/>
</dbReference>
<dbReference type="Gene3D" id="3.30.1360.40">
    <property type="match status" value="1"/>
</dbReference>
<dbReference type="Gene3D" id="2.40.100.10">
    <property type="entry name" value="Cyclophilin-like"/>
    <property type="match status" value="1"/>
</dbReference>
<gene>
    <name evidence="5" type="ORF">EEJ31_00590</name>
</gene>
<keyword evidence="6" id="KW-1185">Reference proteome</keyword>
<dbReference type="InterPro" id="IPR029000">
    <property type="entry name" value="Cyclophilin-like_dom_sf"/>
</dbReference>
<protein>
    <submittedName>
        <fullName evidence="5">Carboxyltransferase domain-containing protein</fullName>
    </submittedName>
</protein>
<keyword evidence="3" id="KW-0067">ATP-binding</keyword>
<evidence type="ECO:0000313" key="6">
    <source>
        <dbReference type="Proteomes" id="UP000279859"/>
    </source>
</evidence>
<accession>A0A3M8LRE2</accession>
<dbReference type="GO" id="GO:0005524">
    <property type="term" value="F:ATP binding"/>
    <property type="evidence" value="ECO:0007669"/>
    <property type="project" value="UniProtKB-KW"/>
</dbReference>
<sequence>MSPVSAADVLIAACGPAAIRVSGCSGDREQDWRVVHHLARSLARRGGLGLTGSIPTYESVLIEFDPMLVSATAVAERIRESLDAITPDEALSSAPQTFTIPVLYGGEMGPDLDDVARLIGLEAEDVIRVHQESNYTVRCLGAPGGSPMLDGPFPVPVPRLSSPRASVPAGVVSVAGRQATVAPASAPGGWSVIGRTPLTLLDLTREPLVPYAPGDRIRFTRINEETFDALSGERLQADGATK</sequence>
<keyword evidence="1" id="KW-0547">Nucleotide-binding</keyword>
<comment type="caution">
    <text evidence="5">The sequence shown here is derived from an EMBL/GenBank/DDBJ whole genome shotgun (WGS) entry which is preliminary data.</text>
</comment>
<reference evidence="5 6" key="1">
    <citation type="submission" date="2018-11" db="EMBL/GenBank/DDBJ databases">
        <title>Cryobacterium sp. nov., isolated from rhizosphere soil of lettuce.</title>
        <authorList>
            <person name="Wang Y."/>
        </authorList>
    </citation>
    <scope>NUCLEOTIDE SEQUENCE [LARGE SCALE GENOMIC DNA]</scope>
    <source>
        <strain evidence="5 6">NEAU-85</strain>
    </source>
</reference>
<dbReference type="GO" id="GO:0016787">
    <property type="term" value="F:hydrolase activity"/>
    <property type="evidence" value="ECO:0007669"/>
    <property type="project" value="UniProtKB-KW"/>
</dbReference>
<dbReference type="PANTHER" id="PTHR34698:SF2">
    <property type="entry name" value="5-OXOPROLINASE SUBUNIT B"/>
    <property type="match status" value="1"/>
</dbReference>
<dbReference type="GO" id="GO:0016740">
    <property type="term" value="F:transferase activity"/>
    <property type="evidence" value="ECO:0007669"/>
    <property type="project" value="UniProtKB-KW"/>
</dbReference>
<dbReference type="OrthoDB" id="9768696at2"/>
<name>A0A3M8LRE2_9MICO</name>
<dbReference type="InterPro" id="IPR003833">
    <property type="entry name" value="CT_C_D"/>
</dbReference>
<proteinExistence type="predicted"/>
<evidence type="ECO:0000256" key="1">
    <source>
        <dbReference type="ARBA" id="ARBA00022741"/>
    </source>
</evidence>